<dbReference type="Proteomes" id="UP000191901">
    <property type="component" value="Chromosome"/>
</dbReference>
<evidence type="ECO:0000313" key="1">
    <source>
        <dbReference type="EMBL" id="ASC72327.1"/>
    </source>
</evidence>
<gene>
    <name evidence="1" type="ORF">XM38_032840</name>
</gene>
<name>A0A1Z3HQA2_9CYAN</name>
<organism evidence="1 2">
    <name type="scientific">Halomicronema hongdechloris C2206</name>
    <dbReference type="NCBI Taxonomy" id="1641165"/>
    <lineage>
        <taxon>Bacteria</taxon>
        <taxon>Bacillati</taxon>
        <taxon>Cyanobacteriota</taxon>
        <taxon>Cyanophyceae</taxon>
        <taxon>Nodosilineales</taxon>
        <taxon>Nodosilineaceae</taxon>
        <taxon>Halomicronema</taxon>
    </lineage>
</organism>
<dbReference type="KEGG" id="hhg:XM38_032840"/>
<protein>
    <submittedName>
        <fullName evidence="1">Uncharacterized protein</fullName>
    </submittedName>
</protein>
<dbReference type="EMBL" id="CP021983">
    <property type="protein sequence ID" value="ASC72327.1"/>
    <property type="molecule type" value="Genomic_DNA"/>
</dbReference>
<accession>A0A1Z3HQA2</accession>
<reference evidence="1 2" key="1">
    <citation type="journal article" date="2016" name="Biochim. Biophys. Acta">
        <title>Characterization of red-shifted phycobilisomes isolated from the chlorophyll f-containing cyanobacterium Halomicronema hongdechloris.</title>
        <authorList>
            <person name="Li Y."/>
            <person name="Lin Y."/>
            <person name="Garvey C.J."/>
            <person name="Birch D."/>
            <person name="Corkery R.W."/>
            <person name="Loughlin P.C."/>
            <person name="Scheer H."/>
            <person name="Willows R.D."/>
            <person name="Chen M."/>
        </authorList>
    </citation>
    <scope>NUCLEOTIDE SEQUENCE [LARGE SCALE GENOMIC DNA]</scope>
    <source>
        <strain evidence="1 2">C2206</strain>
    </source>
</reference>
<evidence type="ECO:0000313" key="2">
    <source>
        <dbReference type="Proteomes" id="UP000191901"/>
    </source>
</evidence>
<keyword evidence="2" id="KW-1185">Reference proteome</keyword>
<dbReference type="STRING" id="1641165.XM38_00570"/>
<dbReference type="AlphaFoldDB" id="A0A1Z3HQA2"/>
<sequence length="146" mass="15140">MADLHLSNLLNLKGNLKLVASSGGLLKVNGVEALVEVSRGQAGQSHGLAPSPVPIPPPPAAPSEPGLDVWIFKSFNATVTINDKKIITQGMCAQGDPGKASWPGMVQQSLNNPGVKINSIPINVVGDLGVILPTGAPVSFTQHRQQ</sequence>
<proteinExistence type="predicted"/>